<dbReference type="RefSeq" id="WP_003930568.1">
    <property type="nucleotide sequence ID" value="NZ_JH814690.1"/>
</dbReference>
<feature type="transmembrane region" description="Helical" evidence="7">
    <location>
        <begin position="97"/>
        <end position="122"/>
    </location>
</feature>
<feature type="transmembrane region" description="Helical" evidence="7">
    <location>
        <begin position="170"/>
        <end position="186"/>
    </location>
</feature>
<dbReference type="EMBL" id="ALQA01000007">
    <property type="protein sequence ID" value="EJZ11666.1"/>
    <property type="molecule type" value="Genomic_DNA"/>
</dbReference>
<organism evidence="8 9">
    <name type="scientific">Mycolicibacterium vaccae ATCC 25954</name>
    <dbReference type="NCBI Taxonomy" id="1194972"/>
    <lineage>
        <taxon>Bacteria</taxon>
        <taxon>Bacillati</taxon>
        <taxon>Actinomycetota</taxon>
        <taxon>Actinomycetes</taxon>
        <taxon>Mycobacteriales</taxon>
        <taxon>Mycobacteriaceae</taxon>
        <taxon>Mycolicibacterium</taxon>
    </lineage>
</organism>
<proteinExistence type="inferred from homology"/>
<evidence type="ECO:0000256" key="3">
    <source>
        <dbReference type="ARBA" id="ARBA00022475"/>
    </source>
</evidence>
<keyword evidence="5 7" id="KW-1133">Transmembrane helix</keyword>
<keyword evidence="4 7" id="KW-0812">Transmembrane</keyword>
<feature type="transmembrane region" description="Helical" evidence="7">
    <location>
        <begin position="397"/>
        <end position="417"/>
    </location>
</feature>
<comment type="caution">
    <text evidence="8">The sequence shown here is derived from an EMBL/GenBank/DDBJ whole genome shotgun (WGS) entry which is preliminary data.</text>
</comment>
<feature type="transmembrane region" description="Helical" evidence="7">
    <location>
        <begin position="62"/>
        <end position="85"/>
    </location>
</feature>
<accession>K0UXW6</accession>
<evidence type="ECO:0000256" key="2">
    <source>
        <dbReference type="ARBA" id="ARBA00007430"/>
    </source>
</evidence>
<evidence type="ECO:0000256" key="6">
    <source>
        <dbReference type="ARBA" id="ARBA00023136"/>
    </source>
</evidence>
<dbReference type="Proteomes" id="UP000006072">
    <property type="component" value="Unassembled WGS sequence"/>
</dbReference>
<protein>
    <submittedName>
        <fullName evidence="8">Polysaccharide biosynthesis protein</fullName>
    </submittedName>
</protein>
<feature type="transmembrane region" description="Helical" evidence="7">
    <location>
        <begin position="340"/>
        <end position="360"/>
    </location>
</feature>
<feature type="transmembrane region" description="Helical" evidence="7">
    <location>
        <begin position="372"/>
        <end position="391"/>
    </location>
</feature>
<comment type="similarity">
    <text evidence="2">Belongs to the polysaccharide synthase family.</text>
</comment>
<dbReference type="GO" id="GO:0005886">
    <property type="term" value="C:plasma membrane"/>
    <property type="evidence" value="ECO:0007669"/>
    <property type="project" value="UniProtKB-SubCell"/>
</dbReference>
<dbReference type="AlphaFoldDB" id="K0UXW6"/>
<feature type="transmembrane region" description="Helical" evidence="7">
    <location>
        <begin position="29"/>
        <end position="50"/>
    </location>
</feature>
<feature type="transmembrane region" description="Helical" evidence="7">
    <location>
        <begin position="463"/>
        <end position="487"/>
    </location>
</feature>
<reference evidence="8 9" key="1">
    <citation type="journal article" date="2012" name="J. Bacteriol.">
        <title>Complete Genome Sequence of Mycobacterium vaccae Type Strain ATCC 25954.</title>
        <authorList>
            <person name="Ho Y.S."/>
            <person name="Adroub S.A."/>
            <person name="Abadi M."/>
            <person name="Al Alwan B."/>
            <person name="Alkhateeb R."/>
            <person name="Gao G."/>
            <person name="Ragab A."/>
            <person name="Ali S."/>
            <person name="van Soolingen D."/>
            <person name="Bitter W."/>
            <person name="Pain A."/>
            <person name="Abdallah A.M."/>
        </authorList>
    </citation>
    <scope>NUCLEOTIDE SEQUENCE [LARGE SCALE GENOMIC DNA]</scope>
    <source>
        <strain evidence="8 9">ATCC 25954</strain>
    </source>
</reference>
<keyword evidence="3" id="KW-1003">Cell membrane</keyword>
<evidence type="ECO:0000256" key="4">
    <source>
        <dbReference type="ARBA" id="ARBA00022692"/>
    </source>
</evidence>
<dbReference type="PANTHER" id="PTHR30250:SF10">
    <property type="entry name" value="LIPOPOLYSACCHARIDE BIOSYNTHESIS PROTEIN WZXC"/>
    <property type="match status" value="1"/>
</dbReference>
<dbReference type="HOGENOM" id="CLU_026911_6_0_11"/>
<feature type="transmembrane region" description="Helical" evidence="7">
    <location>
        <begin position="429"/>
        <end position="451"/>
    </location>
</feature>
<feature type="transmembrane region" description="Helical" evidence="7">
    <location>
        <begin position="309"/>
        <end position="334"/>
    </location>
</feature>
<sequence>MTAEHHEAAATRASAEQVGPLAGVVRRGVLISGITMVVTQLISVVSLIWIARLLSPAEVGIYTAGTVLTAFLTSCTEGGLRLALVQREHDVEDAADTVFWATAAAGVLGSLVALCAAPILGLAFGSDLVAAVAVSTSGLLLLEALTNVPDGLMQRRFNFLRKLVVDPSRALAYAAVTIALATAGFGVWSMVLGQYAAVVVWVIGSWTLGRWRPGRGRPSIRLWRELARFAYPLAIANIVVYVRESAQVVILGRVLGERALGNYRYGSRIGMLAGNAVFEIGSYVLFPAFSRFSGDAGRFRAGFLRALRWIWFAAAPVAAVIVALGEPAVVVVLGEPWRDAGLLLVVLSGAGLGLALQAVANEAIKAAGRSALFHWTSATELVLGIGLVVVLLPFGLIGVGLAISVTEIVSGILLLGLAKPIVGYRIGALISLLYPPTAAGAVGAATVLGLTATFGSPAALPTLAAIGALTALCLILLVVYLAVLAILDRTMFRAFTARLAR</sequence>
<evidence type="ECO:0000256" key="5">
    <source>
        <dbReference type="ARBA" id="ARBA00022989"/>
    </source>
</evidence>
<evidence type="ECO:0000313" key="9">
    <source>
        <dbReference type="Proteomes" id="UP000006072"/>
    </source>
</evidence>
<evidence type="ECO:0000256" key="7">
    <source>
        <dbReference type="SAM" id="Phobius"/>
    </source>
</evidence>
<dbReference type="InterPro" id="IPR050833">
    <property type="entry name" value="Poly_Biosynth_Transport"/>
</dbReference>
<evidence type="ECO:0000313" key="8">
    <source>
        <dbReference type="EMBL" id="EJZ11666.1"/>
    </source>
</evidence>
<feature type="transmembrane region" description="Helical" evidence="7">
    <location>
        <begin position="269"/>
        <end position="289"/>
    </location>
</feature>
<feature type="transmembrane region" description="Helical" evidence="7">
    <location>
        <begin position="229"/>
        <end position="249"/>
    </location>
</feature>
<evidence type="ECO:0000256" key="1">
    <source>
        <dbReference type="ARBA" id="ARBA00004651"/>
    </source>
</evidence>
<keyword evidence="9" id="KW-1185">Reference proteome</keyword>
<comment type="subcellular location">
    <subcellularLocation>
        <location evidence="1">Cell membrane</location>
        <topology evidence="1">Multi-pass membrane protein</topology>
    </subcellularLocation>
</comment>
<dbReference type="PANTHER" id="PTHR30250">
    <property type="entry name" value="PST FAMILY PREDICTED COLANIC ACID TRANSPORTER"/>
    <property type="match status" value="1"/>
</dbReference>
<dbReference type="Pfam" id="PF13440">
    <property type="entry name" value="Polysacc_synt_3"/>
    <property type="match status" value="1"/>
</dbReference>
<dbReference type="PATRIC" id="fig|1194972.3.peg.1041"/>
<keyword evidence="6 7" id="KW-0472">Membrane</keyword>
<gene>
    <name evidence="8" type="ORF">MVAC_05137</name>
</gene>
<feature type="transmembrane region" description="Helical" evidence="7">
    <location>
        <begin position="192"/>
        <end position="209"/>
    </location>
</feature>
<feature type="transmembrane region" description="Helical" evidence="7">
    <location>
        <begin position="128"/>
        <end position="149"/>
    </location>
</feature>
<name>K0UXW6_MYCVA</name>
<dbReference type="eggNOG" id="COG2244">
    <property type="taxonomic scope" value="Bacteria"/>
</dbReference>